<keyword evidence="2" id="KW-1185">Reference proteome</keyword>
<sequence length="278" mass="30791">MSGTSGWADGAGDERRWHKLENFVYVTDLVFGDATLDRPSTKIDEVDDAARLWKSHSRLNGLHYVDVKSDAEAFALPQWGPLLERLRAFRLPMQRVRSLVRGESGGVPFQNLCVCDADEDGKVIPYRIWVLPAAVPMPELICDYRSSRGEVPDEVAWCESPGAFVKASAFAADKPVIKEGRFTKSLIGRAIAGKVNDFLDTSVQVTVWAKDSGTAQAVAEAAKGEPNMRRVVWIARGGMFVYATPMLVQGADSRKQRDHLFTHKLVALQQQYAALNRA</sequence>
<protein>
    <submittedName>
        <fullName evidence="1">Uncharacterized protein</fullName>
    </submittedName>
</protein>
<dbReference type="EMBL" id="JAPZVP010000034">
    <property type="protein sequence ID" value="MDA1363024.1"/>
    <property type="molecule type" value="Genomic_DNA"/>
</dbReference>
<comment type="caution">
    <text evidence="1">The sequence shown here is derived from an EMBL/GenBank/DDBJ whole genome shotgun (WGS) entry which is preliminary data.</text>
</comment>
<evidence type="ECO:0000313" key="1">
    <source>
        <dbReference type="EMBL" id="MDA1363024.1"/>
    </source>
</evidence>
<name>A0A9X3PDZ8_9ACTN</name>
<organism evidence="1 2">
    <name type="scientific">Glycomyces luteolus</name>
    <dbReference type="NCBI Taxonomy" id="2670330"/>
    <lineage>
        <taxon>Bacteria</taxon>
        <taxon>Bacillati</taxon>
        <taxon>Actinomycetota</taxon>
        <taxon>Actinomycetes</taxon>
        <taxon>Glycomycetales</taxon>
        <taxon>Glycomycetaceae</taxon>
        <taxon>Glycomyces</taxon>
    </lineage>
</organism>
<proteinExistence type="predicted"/>
<dbReference type="Proteomes" id="UP001146067">
    <property type="component" value="Unassembled WGS sequence"/>
</dbReference>
<gene>
    <name evidence="1" type="ORF">O1R50_25650</name>
</gene>
<evidence type="ECO:0000313" key="2">
    <source>
        <dbReference type="Proteomes" id="UP001146067"/>
    </source>
</evidence>
<reference evidence="1" key="1">
    <citation type="submission" date="2022-12" db="EMBL/GenBank/DDBJ databases">
        <title>Gycomyces niveus sp.nov.,a novel actinomycete isolated from soil in Shouguan.</title>
        <authorList>
            <person name="Yang X."/>
        </authorList>
    </citation>
    <scope>NUCLEOTIDE SEQUENCE</scope>
    <source>
        <strain evidence="1">NEAU-A15</strain>
    </source>
</reference>
<dbReference type="RefSeq" id="WP_270113109.1">
    <property type="nucleotide sequence ID" value="NZ_JAPZVP010000034.1"/>
</dbReference>
<accession>A0A9X3PDZ8</accession>
<dbReference type="AlphaFoldDB" id="A0A9X3PDZ8"/>